<dbReference type="InterPro" id="IPR013655">
    <property type="entry name" value="PAS_fold_3"/>
</dbReference>
<accession>A0A923MLT0</accession>
<comment type="catalytic activity">
    <reaction evidence="1">
        <text>ATP + protein L-histidine = ADP + protein N-phospho-L-histidine.</text>
        <dbReference type="EC" id="2.7.13.3"/>
    </reaction>
</comment>
<dbReference type="GO" id="GO:0000155">
    <property type="term" value="F:phosphorelay sensor kinase activity"/>
    <property type="evidence" value="ECO:0007669"/>
    <property type="project" value="InterPro"/>
</dbReference>
<keyword evidence="12" id="KW-1133">Transmembrane helix</keyword>
<proteinExistence type="predicted"/>
<dbReference type="PROSITE" id="PS50110">
    <property type="entry name" value="RESPONSE_REGULATORY"/>
    <property type="match status" value="1"/>
</dbReference>
<feature type="domain" description="PAC" evidence="20">
    <location>
        <begin position="208"/>
        <end position="260"/>
    </location>
</feature>
<dbReference type="Pfam" id="PF08447">
    <property type="entry name" value="PAS_3"/>
    <property type="match status" value="4"/>
</dbReference>
<evidence type="ECO:0000256" key="13">
    <source>
        <dbReference type="ARBA" id="ARBA00023012"/>
    </source>
</evidence>
<dbReference type="PRINTS" id="PR00344">
    <property type="entry name" value="BCTRLSENSOR"/>
</dbReference>
<gene>
    <name evidence="21" type="ORF">H8N03_00970</name>
</gene>
<keyword evidence="5" id="KW-0997">Cell inner membrane</keyword>
<dbReference type="GO" id="GO:0005886">
    <property type="term" value="C:plasma membrane"/>
    <property type="evidence" value="ECO:0007669"/>
    <property type="project" value="UniProtKB-SubCell"/>
</dbReference>
<dbReference type="Gene3D" id="2.10.70.100">
    <property type="match status" value="3"/>
</dbReference>
<evidence type="ECO:0000256" key="11">
    <source>
        <dbReference type="ARBA" id="ARBA00022777"/>
    </source>
</evidence>
<feature type="region of interest" description="Disordered" evidence="16">
    <location>
        <begin position="889"/>
        <end position="909"/>
    </location>
</feature>
<evidence type="ECO:0000256" key="15">
    <source>
        <dbReference type="PROSITE-ProRule" id="PRU00169"/>
    </source>
</evidence>
<dbReference type="Gene3D" id="3.40.50.2300">
    <property type="match status" value="1"/>
</dbReference>
<feature type="domain" description="PAS" evidence="19">
    <location>
        <begin position="12"/>
        <end position="84"/>
    </location>
</feature>
<dbReference type="NCBIfam" id="TIGR00229">
    <property type="entry name" value="sensory_box"/>
    <property type="match status" value="4"/>
</dbReference>
<dbReference type="AlphaFoldDB" id="A0A923MLT0"/>
<dbReference type="GO" id="GO:0000166">
    <property type="term" value="F:nucleotide binding"/>
    <property type="evidence" value="ECO:0007669"/>
    <property type="project" value="UniProtKB-KW"/>
</dbReference>
<dbReference type="InterPro" id="IPR036097">
    <property type="entry name" value="HisK_dim/P_sf"/>
</dbReference>
<organism evidence="21 22">
    <name type="scientific">Ramlibacter cellulosilyticus</name>
    <dbReference type="NCBI Taxonomy" id="2764187"/>
    <lineage>
        <taxon>Bacteria</taxon>
        <taxon>Pseudomonadati</taxon>
        <taxon>Pseudomonadota</taxon>
        <taxon>Betaproteobacteria</taxon>
        <taxon>Burkholderiales</taxon>
        <taxon>Comamonadaceae</taxon>
        <taxon>Ramlibacter</taxon>
    </lineage>
</organism>
<dbReference type="InterPro" id="IPR001610">
    <property type="entry name" value="PAC"/>
</dbReference>
<dbReference type="PROSITE" id="PS50109">
    <property type="entry name" value="HIS_KIN"/>
    <property type="match status" value="1"/>
</dbReference>
<feature type="domain" description="PAC" evidence="20">
    <location>
        <begin position="462"/>
        <end position="514"/>
    </location>
</feature>
<feature type="domain" description="Response regulatory" evidence="18">
    <location>
        <begin position="766"/>
        <end position="882"/>
    </location>
</feature>
<dbReference type="SUPFAM" id="SSF52172">
    <property type="entry name" value="CheY-like"/>
    <property type="match status" value="1"/>
</dbReference>
<evidence type="ECO:0000259" key="17">
    <source>
        <dbReference type="PROSITE" id="PS50109"/>
    </source>
</evidence>
<evidence type="ECO:0000313" key="21">
    <source>
        <dbReference type="EMBL" id="MBC5781493.1"/>
    </source>
</evidence>
<dbReference type="EMBL" id="JACORT010000001">
    <property type="protein sequence ID" value="MBC5781493.1"/>
    <property type="molecule type" value="Genomic_DNA"/>
</dbReference>
<feature type="domain" description="Histidine kinase" evidence="17">
    <location>
        <begin position="525"/>
        <end position="743"/>
    </location>
</feature>
<evidence type="ECO:0000313" key="22">
    <source>
        <dbReference type="Proteomes" id="UP000608513"/>
    </source>
</evidence>
<dbReference type="Gene3D" id="3.30.450.20">
    <property type="entry name" value="PAS domain"/>
    <property type="match status" value="4"/>
</dbReference>
<dbReference type="PANTHER" id="PTHR43304">
    <property type="entry name" value="PHYTOCHROME-LIKE PROTEIN CPH1"/>
    <property type="match status" value="1"/>
</dbReference>
<feature type="modified residue" description="4-aspartylphosphate" evidence="15">
    <location>
        <position position="815"/>
    </location>
</feature>
<dbReference type="Gene3D" id="1.10.287.130">
    <property type="match status" value="1"/>
</dbReference>
<dbReference type="FunFam" id="3.30.565.10:FF:000006">
    <property type="entry name" value="Sensor histidine kinase WalK"/>
    <property type="match status" value="1"/>
</dbReference>
<dbReference type="SUPFAM" id="SSF55785">
    <property type="entry name" value="PYP-like sensor domain (PAS domain)"/>
    <property type="match status" value="4"/>
</dbReference>
<name>A0A923MLT0_9BURK</name>
<dbReference type="CDD" id="cd00075">
    <property type="entry name" value="HATPase"/>
    <property type="match status" value="1"/>
</dbReference>
<comment type="caution">
    <text evidence="21">The sequence shown here is derived from an EMBL/GenBank/DDBJ whole genome shotgun (WGS) entry which is preliminary data.</text>
</comment>
<evidence type="ECO:0000256" key="7">
    <source>
        <dbReference type="ARBA" id="ARBA00022679"/>
    </source>
</evidence>
<dbReference type="InterPro" id="IPR011006">
    <property type="entry name" value="CheY-like_superfamily"/>
</dbReference>
<dbReference type="CDD" id="cd00130">
    <property type="entry name" value="PAS"/>
    <property type="match status" value="4"/>
</dbReference>
<reference evidence="21" key="1">
    <citation type="submission" date="2020-08" db="EMBL/GenBank/DDBJ databases">
        <title>Ramlibacter sp. USB13 16S ribosomal RNA gene genome sequencing and assembly.</title>
        <authorList>
            <person name="Kang M."/>
        </authorList>
    </citation>
    <scope>NUCLEOTIDE SEQUENCE</scope>
    <source>
        <strain evidence="21">USB13</strain>
    </source>
</reference>
<comment type="subcellular location">
    <subcellularLocation>
        <location evidence="2">Cell inner membrane</location>
        <topology evidence="2">Multi-pass membrane protein</topology>
    </subcellularLocation>
</comment>
<keyword evidence="7" id="KW-0808">Transferase</keyword>
<evidence type="ECO:0000259" key="19">
    <source>
        <dbReference type="PROSITE" id="PS50112"/>
    </source>
</evidence>
<dbReference type="Pfam" id="PF00072">
    <property type="entry name" value="Response_reg"/>
    <property type="match status" value="1"/>
</dbReference>
<keyword evidence="9" id="KW-0677">Repeat</keyword>
<evidence type="ECO:0000256" key="14">
    <source>
        <dbReference type="ARBA" id="ARBA00023136"/>
    </source>
</evidence>
<feature type="domain" description="PAC" evidence="20">
    <location>
        <begin position="334"/>
        <end position="386"/>
    </location>
</feature>
<dbReference type="RefSeq" id="WP_187074249.1">
    <property type="nucleotide sequence ID" value="NZ_JACORT010000001.1"/>
</dbReference>
<dbReference type="InterPro" id="IPR003661">
    <property type="entry name" value="HisK_dim/P_dom"/>
</dbReference>
<dbReference type="EC" id="2.7.13.3" evidence="3"/>
<evidence type="ECO:0000256" key="9">
    <source>
        <dbReference type="ARBA" id="ARBA00022737"/>
    </source>
</evidence>
<dbReference type="PANTHER" id="PTHR43304:SF1">
    <property type="entry name" value="PAC DOMAIN-CONTAINING PROTEIN"/>
    <property type="match status" value="1"/>
</dbReference>
<dbReference type="SMART" id="SM00387">
    <property type="entry name" value="HATPase_c"/>
    <property type="match status" value="1"/>
</dbReference>
<dbReference type="SMART" id="SM00388">
    <property type="entry name" value="HisKA"/>
    <property type="match status" value="1"/>
</dbReference>
<keyword evidence="6 15" id="KW-0597">Phosphoprotein</keyword>
<evidence type="ECO:0000256" key="4">
    <source>
        <dbReference type="ARBA" id="ARBA00022475"/>
    </source>
</evidence>
<feature type="domain" description="PAC" evidence="20">
    <location>
        <begin position="87"/>
        <end position="139"/>
    </location>
</feature>
<dbReference type="InterPro" id="IPR052162">
    <property type="entry name" value="Sensor_kinase/Photoreceptor"/>
</dbReference>
<evidence type="ECO:0000256" key="1">
    <source>
        <dbReference type="ARBA" id="ARBA00000085"/>
    </source>
</evidence>
<dbReference type="InterPro" id="IPR004358">
    <property type="entry name" value="Sig_transdc_His_kin-like_C"/>
</dbReference>
<evidence type="ECO:0000256" key="6">
    <source>
        <dbReference type="ARBA" id="ARBA00022553"/>
    </source>
</evidence>
<dbReference type="SMART" id="SM00091">
    <property type="entry name" value="PAS"/>
    <property type="match status" value="4"/>
</dbReference>
<keyword evidence="13" id="KW-0902">Two-component regulatory system</keyword>
<dbReference type="Gene3D" id="3.30.565.10">
    <property type="entry name" value="Histidine kinase-like ATPase, C-terminal domain"/>
    <property type="match status" value="1"/>
</dbReference>
<keyword evidence="4" id="KW-1003">Cell membrane</keyword>
<dbReference type="FunFam" id="1.10.287.130:FF:000001">
    <property type="entry name" value="Two-component sensor histidine kinase"/>
    <property type="match status" value="1"/>
</dbReference>
<dbReference type="InterPro" id="IPR036890">
    <property type="entry name" value="HATPase_C_sf"/>
</dbReference>
<evidence type="ECO:0000259" key="20">
    <source>
        <dbReference type="PROSITE" id="PS50113"/>
    </source>
</evidence>
<evidence type="ECO:0000259" key="18">
    <source>
        <dbReference type="PROSITE" id="PS50110"/>
    </source>
</evidence>
<evidence type="ECO:0000256" key="8">
    <source>
        <dbReference type="ARBA" id="ARBA00022692"/>
    </source>
</evidence>
<evidence type="ECO:0000256" key="5">
    <source>
        <dbReference type="ARBA" id="ARBA00022519"/>
    </source>
</evidence>
<evidence type="ECO:0000256" key="3">
    <source>
        <dbReference type="ARBA" id="ARBA00012438"/>
    </source>
</evidence>
<dbReference type="FunFam" id="3.30.450.20:FF:000099">
    <property type="entry name" value="Sensory box sensor histidine kinase"/>
    <property type="match status" value="1"/>
</dbReference>
<dbReference type="SUPFAM" id="SSF47384">
    <property type="entry name" value="Homodimeric domain of signal transducing histidine kinase"/>
    <property type="match status" value="1"/>
</dbReference>
<evidence type="ECO:0000256" key="10">
    <source>
        <dbReference type="ARBA" id="ARBA00022741"/>
    </source>
</evidence>
<dbReference type="InterPro" id="IPR003594">
    <property type="entry name" value="HATPase_dom"/>
</dbReference>
<feature type="domain" description="PAS" evidence="19">
    <location>
        <begin position="261"/>
        <end position="331"/>
    </location>
</feature>
<dbReference type="InterPro" id="IPR005467">
    <property type="entry name" value="His_kinase_dom"/>
</dbReference>
<sequence length="909" mass="98961">MSSNPPPADLTDPSVLKEALDVSGVGVWTWDLATDAVTWSDQSYRIHGMAPGQFALTGTAFFQLVHPADREHMEATVRSALARNALYECEFRILRPGGEVVWVEGRGRGRYAEDGRLLAMIGTIADISAPKRTEQAMQAALEASAAGTFHWDMRSDSLRWDAALDRLFGLRPGEVVQSLAQFVALVHPDDRAGVIARCERCRTEGAAFEMEFRVVRPDGSLRWLYDRGRTFSDSQGRPVTMTGACVDITHRKGTELALRRSETFYRQALESLPGLTFTCGADGAVDYLSEQWQEFTGVPSERLMGDRWPLVLHPDDRAASLAGWQQAVAEGTFYDIEYRIRRHDGEYRWFQARGTPIRDTDGRIASWLGMAVDVHALKETQAALQAAGDRLVRAQRAGGIGVWELDEGTGLAVWSEEVAKLLGVATEKLEAIPTEVWGNALHPDDVPQIEAGLAAAWESGRFHEVYRVVHPDGAMLWLEAEAQVVPVSAGPGRRLAGTIRDVTERQAAEEALRSAARMKDEFLATLAHELRNPLAPLRTGLEILRRGKPGSAPVEQARAMMERQLGHMVRLVDDLLDISRISRGHIEIRHDPVEVGTVVAHAVEGSRQLVESKRHTLELELDTEALWVEGDLTRLAQVVGNLVNNAAKYTAPGGRIRVGSRRRGEQVEIYVADNGSGIDAAVQPRVFDLFMQVEGTRRHSQGGLGVGLALVRRLVELHGGSVTVQSAGIGHGSTFFVTLPQAAAFPRAAIAPAAAADAQAQVAGRRVLVVDDNVDAAETLETMLALAGHATRTAHDGHAAIEVARDFLPDVVFLDIGLPGISGLDVARRFRGDPALAGAFLVALTGWGTEDDKRMCLESGFDLHLTKPVDIAAVERALAGWTGFSVADADRPEEREPAPAAGVVRPLPR</sequence>
<keyword evidence="14" id="KW-0472">Membrane</keyword>
<evidence type="ECO:0000256" key="2">
    <source>
        <dbReference type="ARBA" id="ARBA00004429"/>
    </source>
</evidence>
<dbReference type="CDD" id="cd17580">
    <property type="entry name" value="REC_2_DhkD-like"/>
    <property type="match status" value="1"/>
</dbReference>
<feature type="domain" description="PAS" evidence="19">
    <location>
        <begin position="133"/>
        <end position="191"/>
    </location>
</feature>
<keyword evidence="8" id="KW-0812">Transmembrane</keyword>
<dbReference type="PROSITE" id="PS50113">
    <property type="entry name" value="PAC"/>
    <property type="match status" value="4"/>
</dbReference>
<keyword evidence="22" id="KW-1185">Reference proteome</keyword>
<dbReference type="InterPro" id="IPR000014">
    <property type="entry name" value="PAS"/>
</dbReference>
<dbReference type="SMART" id="SM00086">
    <property type="entry name" value="PAC"/>
    <property type="match status" value="4"/>
</dbReference>
<dbReference type="InterPro" id="IPR035965">
    <property type="entry name" value="PAS-like_dom_sf"/>
</dbReference>
<dbReference type="PROSITE" id="PS50112">
    <property type="entry name" value="PAS"/>
    <property type="match status" value="3"/>
</dbReference>
<keyword evidence="11" id="KW-0418">Kinase</keyword>
<dbReference type="Pfam" id="PF02518">
    <property type="entry name" value="HATPase_c"/>
    <property type="match status" value="1"/>
</dbReference>
<evidence type="ECO:0000256" key="16">
    <source>
        <dbReference type="SAM" id="MobiDB-lite"/>
    </source>
</evidence>
<dbReference type="Pfam" id="PF00512">
    <property type="entry name" value="HisKA"/>
    <property type="match status" value="1"/>
</dbReference>
<evidence type="ECO:0000256" key="12">
    <source>
        <dbReference type="ARBA" id="ARBA00022989"/>
    </source>
</evidence>
<dbReference type="Proteomes" id="UP000608513">
    <property type="component" value="Unassembled WGS sequence"/>
</dbReference>
<dbReference type="CDD" id="cd00082">
    <property type="entry name" value="HisKA"/>
    <property type="match status" value="1"/>
</dbReference>
<keyword evidence="10" id="KW-0547">Nucleotide-binding</keyword>
<protein>
    <recommendedName>
        <fullName evidence="3">histidine kinase</fullName>
        <ecNumber evidence="3">2.7.13.3</ecNumber>
    </recommendedName>
</protein>
<dbReference type="InterPro" id="IPR000700">
    <property type="entry name" value="PAS-assoc_C"/>
</dbReference>
<dbReference type="FunFam" id="2.10.70.100:FF:000001">
    <property type="entry name" value="Sensory transduction histidine kinase"/>
    <property type="match status" value="1"/>
</dbReference>
<dbReference type="InterPro" id="IPR001789">
    <property type="entry name" value="Sig_transdc_resp-reg_receiver"/>
</dbReference>
<dbReference type="SMART" id="SM00448">
    <property type="entry name" value="REC"/>
    <property type="match status" value="1"/>
</dbReference>
<dbReference type="SUPFAM" id="SSF55874">
    <property type="entry name" value="ATPase domain of HSP90 chaperone/DNA topoisomerase II/histidine kinase"/>
    <property type="match status" value="1"/>
</dbReference>